<accession>A0A8S9L4I3</accession>
<reference evidence="1" key="1">
    <citation type="submission" date="2019-12" db="EMBL/GenBank/DDBJ databases">
        <title>Genome sequencing and annotation of Brassica cretica.</title>
        <authorList>
            <person name="Studholme D.J."/>
            <person name="Sarris P.F."/>
        </authorList>
    </citation>
    <scope>NUCLEOTIDE SEQUENCE</scope>
    <source>
        <strain evidence="1">PFS-102/07</strain>
        <tissue evidence="1">Leaf</tissue>
    </source>
</reference>
<name>A0A8S9L4I3_BRACR</name>
<sequence>MSEGDGETICNTCGYAGVDVVVVATRVLLWMHMSCTVVRKVVVRMSSSSLKEMVKPYNHKYPEFRGRETVSEKMITRNTDPTSVRRNNKSKRRGFGKLCLSAPLADTKKIKPVNTSSEISSNPIKFLPLSIALLCSSSSSVIIPRWLQIQENIVINLELPDMVFLVRSQSLLSTVGAYKNWIYLATNNCLITLAECRFVNSLVLSKKQLSGVVVFGIKVSLVIIYLRPVELSKNNLVIISWRVCYCCMDVVSFWGLVVLPFEVYKEKRSRLTKGGVSYLATWTAYKALLSDGTTFAVKHLSTSGVFGAAAWMLLRFWGLVVLSFEVYKEKRSRLTKGGVKLGDLMDASSENIILGHGQRIRHNKRELIIVYSFFGQHHSSYLFRIKLLYENIVINLELPNMGFSSPIPESPQLATFSLSKVAFHLSLSHLNTPLVISLRIKVSLVVLYLRPVELSKNNLVIISWRVWCCCMDVVELLGFGGTTYKALLPDGTTLVVKHFSTLVASPPDLMNTRHILPLPLGSFVDTQFPLSNLRSPLVFTNFEKPRWSSSKEKIQLLPLSMI</sequence>
<protein>
    <submittedName>
        <fullName evidence="1">Uncharacterized protein</fullName>
    </submittedName>
</protein>
<evidence type="ECO:0000313" key="1">
    <source>
        <dbReference type="EMBL" id="KAF2601655.1"/>
    </source>
</evidence>
<comment type="caution">
    <text evidence="1">The sequence shown here is derived from an EMBL/GenBank/DDBJ whole genome shotgun (WGS) entry which is preliminary data.</text>
</comment>
<dbReference type="AlphaFoldDB" id="A0A8S9L4I3"/>
<gene>
    <name evidence="1" type="ORF">F2Q70_00024779</name>
</gene>
<proteinExistence type="predicted"/>
<dbReference type="EMBL" id="QGKY02000094">
    <property type="protein sequence ID" value="KAF2601655.1"/>
    <property type="molecule type" value="Genomic_DNA"/>
</dbReference>
<organism evidence="1">
    <name type="scientific">Brassica cretica</name>
    <name type="common">Mustard</name>
    <dbReference type="NCBI Taxonomy" id="69181"/>
    <lineage>
        <taxon>Eukaryota</taxon>
        <taxon>Viridiplantae</taxon>
        <taxon>Streptophyta</taxon>
        <taxon>Embryophyta</taxon>
        <taxon>Tracheophyta</taxon>
        <taxon>Spermatophyta</taxon>
        <taxon>Magnoliopsida</taxon>
        <taxon>eudicotyledons</taxon>
        <taxon>Gunneridae</taxon>
        <taxon>Pentapetalae</taxon>
        <taxon>rosids</taxon>
        <taxon>malvids</taxon>
        <taxon>Brassicales</taxon>
        <taxon>Brassicaceae</taxon>
        <taxon>Brassiceae</taxon>
        <taxon>Brassica</taxon>
    </lineage>
</organism>